<keyword evidence="2" id="KW-1185">Reference proteome</keyword>
<proteinExistence type="predicted"/>
<sequence>MKNRSLRDLLFNEPSKRQQQLEEQRICCGTSRWIKELSSLANVVVGQCASILLVEPGELQRHFEEGATESAKHHLKYARNLLEYCCFQALSVATARVPGHLSDKDFGRLTFDMMLAWEAPGASDTPSVKVDVESTVGLSAFARIAPAIPVVADIVTVHRQFEALTASTGGRLPFPLYDKYLGELDKSMKAMKRLAAPALVSSLNLDKEELVIDIDGITITQPVLQHVGISTWPGRLTLTDRGLYFEKVGAVSYDKPKKFDLSVDLKHVIKPDWTGPWGLRLFDKAILYKSDAMQEPISFEFPELRCHARRDYWLNIIREVALAHNFVRKFHLGGAHQTEVQAKAVLGIVRLCATRALVHLLPLRPELLLTFSLANQLPGGDLVLEALADRICKGELGALVVRDEVDVKHQAAAGPVIASFSGSNKPLSGAFVSKEEGIPIGEVLVGNMNNLEKAILNSRIYSKKVEVAQTTIEGVKLDDLGKKLAAMKGLLEPLIACGLRLQGIAAWKDPYQTITFLLVSTYIIYRNWLGYVLPTMLALCVGYVLRSRHFRRASKLHEIVVPPPPKQSAIEQLSDLQRTFTQLEGSIQTANITLLKLYTLFINELPEATDQAIWIISGLAVGLAWIPFRIIFLVLFLDFFTRQHNLRRESTERFIQRLREWWHSIPVVPIRFAEPKCKTQ</sequence>
<evidence type="ECO:0000313" key="2">
    <source>
        <dbReference type="Proteomes" id="UP001162992"/>
    </source>
</evidence>
<comment type="caution">
    <text evidence="1">The sequence shown here is derived from an EMBL/GenBank/DDBJ whole genome shotgun (WGS) entry which is preliminary data.</text>
</comment>
<organism evidence="1 2">
    <name type="scientific">Diphasiastrum complanatum</name>
    <name type="common">Issler's clubmoss</name>
    <name type="synonym">Lycopodium complanatum</name>
    <dbReference type="NCBI Taxonomy" id="34168"/>
    <lineage>
        <taxon>Eukaryota</taxon>
        <taxon>Viridiplantae</taxon>
        <taxon>Streptophyta</taxon>
        <taxon>Embryophyta</taxon>
        <taxon>Tracheophyta</taxon>
        <taxon>Lycopodiopsida</taxon>
        <taxon>Lycopodiales</taxon>
        <taxon>Lycopodiaceae</taxon>
        <taxon>Lycopodioideae</taxon>
        <taxon>Diphasiastrum</taxon>
    </lineage>
</organism>
<evidence type="ECO:0000313" key="1">
    <source>
        <dbReference type="EMBL" id="KAJ7538677.1"/>
    </source>
</evidence>
<name>A0ACC2C9I3_DIPCM</name>
<dbReference type="EMBL" id="CM055102">
    <property type="protein sequence ID" value="KAJ7538677.1"/>
    <property type="molecule type" value="Genomic_DNA"/>
</dbReference>
<protein>
    <submittedName>
        <fullName evidence="1">Uncharacterized protein</fullName>
    </submittedName>
</protein>
<reference evidence="2" key="1">
    <citation type="journal article" date="2024" name="Proc. Natl. Acad. Sci. U.S.A.">
        <title>Extraordinary preservation of gene collinearity over three hundred million years revealed in homosporous lycophytes.</title>
        <authorList>
            <person name="Li C."/>
            <person name="Wickell D."/>
            <person name="Kuo L.Y."/>
            <person name="Chen X."/>
            <person name="Nie B."/>
            <person name="Liao X."/>
            <person name="Peng D."/>
            <person name="Ji J."/>
            <person name="Jenkins J."/>
            <person name="Williams M."/>
            <person name="Shu S."/>
            <person name="Plott C."/>
            <person name="Barry K."/>
            <person name="Rajasekar S."/>
            <person name="Grimwood J."/>
            <person name="Han X."/>
            <person name="Sun S."/>
            <person name="Hou Z."/>
            <person name="He W."/>
            <person name="Dai G."/>
            <person name="Sun C."/>
            <person name="Schmutz J."/>
            <person name="Leebens-Mack J.H."/>
            <person name="Li F.W."/>
            <person name="Wang L."/>
        </authorList>
    </citation>
    <scope>NUCLEOTIDE SEQUENCE [LARGE SCALE GENOMIC DNA]</scope>
    <source>
        <strain evidence="2">cv. PW_Plant_1</strain>
    </source>
</reference>
<dbReference type="Proteomes" id="UP001162992">
    <property type="component" value="Chromosome 11"/>
</dbReference>
<accession>A0ACC2C9I3</accession>
<gene>
    <name evidence="1" type="ORF">O6H91_11G058700</name>
</gene>